<evidence type="ECO:0000313" key="1">
    <source>
        <dbReference type="EMBL" id="QEG08604.1"/>
    </source>
</evidence>
<accession>A0A5B9N3X6</accession>
<proteinExistence type="predicted"/>
<gene>
    <name evidence="1" type="primary">4L372D_140</name>
</gene>
<name>A0A5B9N3X6_9CAUD</name>
<sequence length="79" mass="9196">MFTIKIYSSENNYEVIEAPHYNISKLNLKEGLVTEITIYKNYFTTEGVSYRVSSADLEVPHFKYAFIENSNGKTIDHIR</sequence>
<organism evidence="1 2">
    <name type="scientific">Aeromonas phage 4L372D</name>
    <dbReference type="NCBI Taxonomy" id="2588518"/>
    <lineage>
        <taxon>Viruses</taxon>
        <taxon>Duplodnaviria</taxon>
        <taxon>Heunggongvirae</taxon>
        <taxon>Uroviricota</taxon>
        <taxon>Caudoviricetes</taxon>
        <taxon>Plateaulakevirus</taxon>
        <taxon>Plateaulakevirus pv4L372D</taxon>
    </lineage>
</organism>
<dbReference type="Proteomes" id="UP000323739">
    <property type="component" value="Segment"/>
</dbReference>
<dbReference type="EMBL" id="MK813939">
    <property type="protein sequence ID" value="QEG08604.1"/>
    <property type="molecule type" value="Genomic_DNA"/>
</dbReference>
<dbReference type="GeneID" id="55617059"/>
<reference evidence="1 2" key="1">
    <citation type="submission" date="2019-04" db="EMBL/GenBank/DDBJ databases">
        <title>Nine Novel Phages from a Plateau Lake in Southwest China Provide Insights into Aeromonas Phage Diversity.</title>
        <authorList>
            <person name="Xiao W."/>
            <person name="Bai M."/>
            <person name="Wang Y."/>
            <person name="Cui X."/>
        </authorList>
    </citation>
    <scope>NUCLEOTIDE SEQUENCE [LARGE SCALE GENOMIC DNA]</scope>
</reference>
<keyword evidence="2" id="KW-1185">Reference proteome</keyword>
<protein>
    <submittedName>
        <fullName evidence="1">Uncharacterized protein</fullName>
    </submittedName>
</protein>
<dbReference type="RefSeq" id="YP_009846688.1">
    <property type="nucleotide sequence ID" value="NC_048771.1"/>
</dbReference>
<dbReference type="KEGG" id="vg:55617059"/>
<evidence type="ECO:0000313" key="2">
    <source>
        <dbReference type="Proteomes" id="UP000323739"/>
    </source>
</evidence>